<dbReference type="InterPro" id="IPR000860">
    <property type="entry name" value="HemC"/>
</dbReference>
<gene>
    <name evidence="8" type="ORF">DLD82_13755</name>
</gene>
<dbReference type="SUPFAM" id="SSF53850">
    <property type="entry name" value="Periplasmic binding protein-like II"/>
    <property type="match status" value="1"/>
</dbReference>
<dbReference type="GO" id="GO:0006783">
    <property type="term" value="P:heme biosynthetic process"/>
    <property type="evidence" value="ECO:0007669"/>
    <property type="project" value="TreeGrafter"/>
</dbReference>
<organism evidence="8 9">
    <name type="scientific">Methanospirillum stamsii</name>
    <dbReference type="NCBI Taxonomy" id="1277351"/>
    <lineage>
        <taxon>Archaea</taxon>
        <taxon>Methanobacteriati</taxon>
        <taxon>Methanobacteriota</taxon>
        <taxon>Stenosarchaea group</taxon>
        <taxon>Methanomicrobia</taxon>
        <taxon>Methanomicrobiales</taxon>
        <taxon>Methanospirillaceae</taxon>
        <taxon>Methanospirillum</taxon>
    </lineage>
</organism>
<dbReference type="Gene3D" id="3.30.160.40">
    <property type="entry name" value="Porphobilinogen deaminase, C-terminal domain"/>
    <property type="match status" value="1"/>
</dbReference>
<evidence type="ECO:0000256" key="1">
    <source>
        <dbReference type="ARBA" id="ARBA00001916"/>
    </source>
</evidence>
<evidence type="ECO:0000259" key="6">
    <source>
        <dbReference type="Pfam" id="PF01379"/>
    </source>
</evidence>
<evidence type="ECO:0000256" key="3">
    <source>
        <dbReference type="ARBA" id="ARBA00022679"/>
    </source>
</evidence>
<dbReference type="RefSeq" id="WP_109941706.1">
    <property type="nucleotide sequence ID" value="NZ_CP176366.1"/>
</dbReference>
<feature type="domain" description="Porphobilinogen deaminase C-terminal" evidence="7">
    <location>
        <begin position="217"/>
        <end position="278"/>
    </location>
</feature>
<evidence type="ECO:0000256" key="2">
    <source>
        <dbReference type="ARBA" id="ARBA00005638"/>
    </source>
</evidence>
<dbReference type="GeneID" id="97609768"/>
<dbReference type="PROSITE" id="PS00533">
    <property type="entry name" value="PORPHOBILINOGEN_DEAM"/>
    <property type="match status" value="1"/>
</dbReference>
<dbReference type="SUPFAM" id="SSF54782">
    <property type="entry name" value="Porphobilinogen deaminase (hydroxymethylbilane synthase), C-terminal domain"/>
    <property type="match status" value="1"/>
</dbReference>
<dbReference type="InterPro" id="IPR022418">
    <property type="entry name" value="Porphobilinogen_deaminase_C"/>
</dbReference>
<dbReference type="Proteomes" id="UP000245934">
    <property type="component" value="Unassembled WGS sequence"/>
</dbReference>
<dbReference type="NCBIfam" id="TIGR00212">
    <property type="entry name" value="hemC"/>
    <property type="match status" value="1"/>
</dbReference>
<dbReference type="GO" id="GO:0005737">
    <property type="term" value="C:cytoplasm"/>
    <property type="evidence" value="ECO:0007669"/>
    <property type="project" value="UniProtKB-UniRule"/>
</dbReference>
<dbReference type="Pfam" id="PF03900">
    <property type="entry name" value="Porphobil_deamC"/>
    <property type="match status" value="1"/>
</dbReference>
<keyword evidence="4" id="KW-0627">Porphyrin biosynthesis</keyword>
<reference evidence="8 9" key="1">
    <citation type="submission" date="2018-05" db="EMBL/GenBank/DDBJ databases">
        <title>Draft genome of Methanospirillum stamsii Pt1.</title>
        <authorList>
            <person name="Dueholm M.S."/>
            <person name="Nielsen P.H."/>
            <person name="Bakmann L.F."/>
            <person name="Otzen D.E."/>
        </authorList>
    </citation>
    <scope>NUCLEOTIDE SEQUENCE [LARGE SCALE GENOMIC DNA]</scope>
    <source>
        <strain evidence="8 9">Pt1</strain>
    </source>
</reference>
<dbReference type="OrthoDB" id="8042at2157"/>
<dbReference type="InterPro" id="IPR022417">
    <property type="entry name" value="Porphobilin_deaminase_N"/>
</dbReference>
<name>A0A2V2MV14_9EURY</name>
<dbReference type="GO" id="GO:0004418">
    <property type="term" value="F:hydroxymethylbilane synthase activity"/>
    <property type="evidence" value="ECO:0007669"/>
    <property type="project" value="UniProtKB-UniRule"/>
</dbReference>
<dbReference type="EC" id="2.5.1.61" evidence="5"/>
<evidence type="ECO:0000313" key="8">
    <source>
        <dbReference type="EMBL" id="PWR71219.1"/>
    </source>
</evidence>
<sequence>MPLRVGTRASRLARAQAEKVCRLLEDLGEETEIVFISTAGDEKTGVPLHEIGGQGVFVRALDDALTAGTIDLAVHSMKDIPAVRPDGLVTSAILPRDSPADFLVTDKELSDIRSIGTSSTRRTAQFRRGFPHISLGPLRGNVDTRLAKLRNGDYDGIVLAEAGLERLSMTLDGHRMDPRIHVPSPNQGTIAVVTRMDPSITKIMEKLDDPVTRIDTMLERRVMEEIGGGCFTPLGVYCKDRYMITEVMSLEGDREFRLERLVSDLQDAEMFGQEVREKAGDLIREAFSRLGITHGQ</sequence>
<protein>
    <recommendedName>
        <fullName evidence="5">Hydroxymethylbilane synthase</fullName>
        <ecNumber evidence="5">2.5.1.61</ecNumber>
    </recommendedName>
</protein>
<dbReference type="EMBL" id="QGMZ01000031">
    <property type="protein sequence ID" value="PWR71219.1"/>
    <property type="molecule type" value="Genomic_DNA"/>
</dbReference>
<evidence type="ECO:0000259" key="7">
    <source>
        <dbReference type="Pfam" id="PF03900"/>
    </source>
</evidence>
<proteinExistence type="inferred from homology"/>
<evidence type="ECO:0000256" key="5">
    <source>
        <dbReference type="NCBIfam" id="TIGR00212"/>
    </source>
</evidence>
<dbReference type="Gene3D" id="3.40.190.10">
    <property type="entry name" value="Periplasmic binding protein-like II"/>
    <property type="match status" value="2"/>
</dbReference>
<dbReference type="PIRSF" id="PIRSF001438">
    <property type="entry name" value="4pyrrol_synth_OHMeBilane_synth"/>
    <property type="match status" value="1"/>
</dbReference>
<comment type="similarity">
    <text evidence="2">Belongs to the HMBS family.</text>
</comment>
<dbReference type="PRINTS" id="PR00151">
    <property type="entry name" value="PORPHBDMNASE"/>
</dbReference>
<dbReference type="PANTHER" id="PTHR11557:SF0">
    <property type="entry name" value="PORPHOBILINOGEN DEAMINASE"/>
    <property type="match status" value="1"/>
</dbReference>
<dbReference type="InterPro" id="IPR036803">
    <property type="entry name" value="Porphobilinogen_deaminase_C_sf"/>
</dbReference>
<accession>A0A2V2MV14</accession>
<evidence type="ECO:0000256" key="4">
    <source>
        <dbReference type="ARBA" id="ARBA00023244"/>
    </source>
</evidence>
<dbReference type="Pfam" id="PF01379">
    <property type="entry name" value="Porphobil_deam"/>
    <property type="match status" value="1"/>
</dbReference>
<keyword evidence="9" id="KW-1185">Reference proteome</keyword>
<dbReference type="AlphaFoldDB" id="A0A2V2MV14"/>
<keyword evidence="3" id="KW-0808">Transferase</keyword>
<evidence type="ECO:0000313" key="9">
    <source>
        <dbReference type="Proteomes" id="UP000245934"/>
    </source>
</evidence>
<feature type="domain" description="Porphobilinogen deaminase N-terminal" evidence="6">
    <location>
        <begin position="3"/>
        <end position="198"/>
    </location>
</feature>
<comment type="cofactor">
    <cofactor evidence="1">
        <name>dipyrromethane</name>
        <dbReference type="ChEBI" id="CHEBI:60342"/>
    </cofactor>
</comment>
<comment type="caution">
    <text evidence="8">The sequence shown here is derived from an EMBL/GenBank/DDBJ whole genome shotgun (WGS) entry which is preliminary data.</text>
</comment>
<dbReference type="InterPro" id="IPR022419">
    <property type="entry name" value="Porphobilin_deaminase_cofac_BS"/>
</dbReference>
<dbReference type="PANTHER" id="PTHR11557">
    <property type="entry name" value="PORPHOBILINOGEN DEAMINASE"/>
    <property type="match status" value="1"/>
</dbReference>